<protein>
    <submittedName>
        <fullName evidence="1">Uncharacterized protein</fullName>
    </submittedName>
</protein>
<proteinExistence type="predicted"/>
<organism evidence="1 2">
    <name type="scientific">Komagataeibacter sucrofermentans</name>
    <dbReference type="NCBI Taxonomy" id="1053551"/>
    <lineage>
        <taxon>Bacteria</taxon>
        <taxon>Pseudomonadati</taxon>
        <taxon>Pseudomonadota</taxon>
        <taxon>Alphaproteobacteria</taxon>
        <taxon>Acetobacterales</taxon>
        <taxon>Acetobacteraceae</taxon>
        <taxon>Komagataeibacter</taxon>
    </lineage>
</organism>
<name>A0A318QQ94_9PROT</name>
<evidence type="ECO:0000313" key="2">
    <source>
        <dbReference type="Proteomes" id="UP000247814"/>
    </source>
</evidence>
<dbReference type="EMBL" id="NKUA01000002">
    <property type="protein sequence ID" value="PYD80610.1"/>
    <property type="molecule type" value="Genomic_DNA"/>
</dbReference>
<reference evidence="1 2" key="1">
    <citation type="submission" date="2017-07" db="EMBL/GenBank/DDBJ databases">
        <title>A draft genome sequence of Komagataeibacter sucrofermentans LMG 18788.</title>
        <authorList>
            <person name="Skraban J."/>
            <person name="Cleenwerck I."/>
            <person name="Vandamme P."/>
            <person name="Trcek J."/>
        </authorList>
    </citation>
    <scope>NUCLEOTIDE SEQUENCE [LARGE SCALE GENOMIC DNA]</scope>
    <source>
        <strain evidence="1 2">LMG 18788</strain>
    </source>
</reference>
<sequence length="151" mass="17046">MHAQVIRCQILERLPVPKLVNCMQSVNLTVTCILSSFTTPCVANVAAIQTMLVEVSNWTCFNPLLSFIWKASDFMLSTVGGHPKYKFNARAILDVFIVEIFASHHFMAFVYDALNLFDTFPLMIVPTKFLLARKFSPAIHMEFRVNVIGSS</sequence>
<gene>
    <name evidence="1" type="ORF">CFR77_01480</name>
</gene>
<accession>A0A318QQ94</accession>
<dbReference type="Proteomes" id="UP000247814">
    <property type="component" value="Unassembled WGS sequence"/>
</dbReference>
<evidence type="ECO:0000313" key="1">
    <source>
        <dbReference type="EMBL" id="PYD80610.1"/>
    </source>
</evidence>
<comment type="caution">
    <text evidence="1">The sequence shown here is derived from an EMBL/GenBank/DDBJ whole genome shotgun (WGS) entry which is preliminary data.</text>
</comment>
<dbReference type="AlphaFoldDB" id="A0A318QQ94"/>
<keyword evidence="2" id="KW-1185">Reference proteome</keyword>